<evidence type="ECO:0000256" key="7">
    <source>
        <dbReference type="ARBA" id="ARBA00023136"/>
    </source>
</evidence>
<gene>
    <name evidence="12" type="ORF">Ocin01_17527</name>
</gene>
<protein>
    <submittedName>
        <fullName evidence="12">Malectin</fullName>
    </submittedName>
</protein>
<feature type="signal peptide" evidence="10">
    <location>
        <begin position="1"/>
        <end position="20"/>
    </location>
</feature>
<sequence length="674" mass="78545">MNSYLITVFLFLGSLNPSLSLPEHNHDHDTSDPEILTWDEHSGHYPSDNSSHHRSKRQNRKECWRWCERINDCRYDGCYYDMKTLHCYQSQWHAQYYPVIYSGTAYSPQRMAICVNFGGYSHQAANGYYFHQEPTWLGGFSYSVNNWITNMHDSGDHNVFRSARLDWKILYKILFQYDGHYFLRMMFAEIKPIHFRYQIIKFNYVWIIKNAFDVASYVGGRFKALECYFYPVISNNRRHISIAGQGGWLGPFTAVEVFNIKPFGLAIANGLCLTHFHTCTRWCNNKDACNRHWECWYDDVIRHCVPRSHHEITCRNKGTDRQQCEAAGCNYCCAKLHCQASWDSMAHCNDGCLNHCKEQKKCIMDPEECVYNPETQQCTDKPYDKEKCPTYELLKDSLYTETHLNNCGMDKIRSCVRVPYGINLGGQAYTDDGGAPYIADFYPIYSDPYISDIDKCLPEVEGATFHNRYVFHTFRRLWRKHCFALPIPEDGDYTLQVKFFEFGFLFNRSAGRVFDMLLNDIPVKENINVAKSGSGLRHRYEIVQDFEVRENVRQVLANGLSDKIKATRIHLRFVKKNPGDFDWPQVSAIQVFRTRKCTNELNREQCFLAGCFHDPVKKTCEKKKEIICNPLEGKYCDPFLLVLGRQIELPPTTTMRPAAFGCFVTIYTALSRGI</sequence>
<dbReference type="EMBL" id="LJIJ01002857">
    <property type="protein sequence ID" value="ODM89153.1"/>
    <property type="molecule type" value="Genomic_DNA"/>
</dbReference>
<comment type="caution">
    <text evidence="12">The sequence shown here is derived from an EMBL/GenBank/DDBJ whole genome shotgun (WGS) entry which is preliminary data.</text>
</comment>
<keyword evidence="9" id="KW-0119">Carbohydrate metabolism</keyword>
<name>A0A1D2M841_ORCCI</name>
<dbReference type="Gene3D" id="2.60.120.430">
    <property type="entry name" value="Galactose-binding lectin"/>
    <property type="match status" value="2"/>
</dbReference>
<dbReference type="GO" id="GO:0005789">
    <property type="term" value="C:endoplasmic reticulum membrane"/>
    <property type="evidence" value="ECO:0007669"/>
    <property type="project" value="UniProtKB-SubCell"/>
</dbReference>
<accession>A0A1D2M841</accession>
<evidence type="ECO:0000256" key="6">
    <source>
        <dbReference type="ARBA" id="ARBA00022989"/>
    </source>
</evidence>
<evidence type="ECO:0000313" key="13">
    <source>
        <dbReference type="Proteomes" id="UP000094527"/>
    </source>
</evidence>
<dbReference type="Proteomes" id="UP000094527">
    <property type="component" value="Unassembled WGS sequence"/>
</dbReference>
<keyword evidence="6" id="KW-1133">Transmembrane helix</keyword>
<feature type="domain" description="Malectin" evidence="11">
    <location>
        <begin position="112"/>
        <end position="235"/>
    </location>
</feature>
<comment type="similarity">
    <text evidence="2">Belongs to the malectin family.</text>
</comment>
<keyword evidence="5" id="KW-0256">Endoplasmic reticulum</keyword>
<dbReference type="AlphaFoldDB" id="A0A1D2M841"/>
<feature type="domain" description="Malectin" evidence="11">
    <location>
        <begin position="421"/>
        <end position="589"/>
    </location>
</feature>
<dbReference type="STRING" id="48709.A0A1D2M841"/>
<dbReference type="InterPro" id="IPR039155">
    <property type="entry name" value="MLEC"/>
</dbReference>
<comment type="subcellular location">
    <subcellularLocation>
        <location evidence="1">Endoplasmic reticulum membrane</location>
        <topology evidence="1">Single-pass type I membrane protein</topology>
    </subcellularLocation>
</comment>
<dbReference type="InterPro" id="IPR021720">
    <property type="entry name" value="Malectin_dom"/>
</dbReference>
<proteinExistence type="inferred from homology"/>
<keyword evidence="3" id="KW-0812">Transmembrane</keyword>
<evidence type="ECO:0000256" key="5">
    <source>
        <dbReference type="ARBA" id="ARBA00022824"/>
    </source>
</evidence>
<dbReference type="GO" id="GO:0030246">
    <property type="term" value="F:carbohydrate binding"/>
    <property type="evidence" value="ECO:0007669"/>
    <property type="project" value="InterPro"/>
</dbReference>
<evidence type="ECO:0000256" key="4">
    <source>
        <dbReference type="ARBA" id="ARBA00022729"/>
    </source>
</evidence>
<evidence type="ECO:0000256" key="2">
    <source>
        <dbReference type="ARBA" id="ARBA00009141"/>
    </source>
</evidence>
<keyword evidence="8" id="KW-0325">Glycoprotein</keyword>
<keyword evidence="4 10" id="KW-0732">Signal</keyword>
<evidence type="ECO:0000256" key="10">
    <source>
        <dbReference type="SAM" id="SignalP"/>
    </source>
</evidence>
<evidence type="ECO:0000313" key="12">
    <source>
        <dbReference type="EMBL" id="ODM89153.1"/>
    </source>
</evidence>
<evidence type="ECO:0000256" key="3">
    <source>
        <dbReference type="ARBA" id="ARBA00022692"/>
    </source>
</evidence>
<evidence type="ECO:0000256" key="1">
    <source>
        <dbReference type="ARBA" id="ARBA00004115"/>
    </source>
</evidence>
<keyword evidence="13" id="KW-1185">Reference proteome</keyword>
<organism evidence="12 13">
    <name type="scientific">Orchesella cincta</name>
    <name type="common">Springtail</name>
    <name type="synonym">Podura cincta</name>
    <dbReference type="NCBI Taxonomy" id="48709"/>
    <lineage>
        <taxon>Eukaryota</taxon>
        <taxon>Metazoa</taxon>
        <taxon>Ecdysozoa</taxon>
        <taxon>Arthropoda</taxon>
        <taxon>Hexapoda</taxon>
        <taxon>Collembola</taxon>
        <taxon>Entomobryomorpha</taxon>
        <taxon>Entomobryoidea</taxon>
        <taxon>Orchesellidae</taxon>
        <taxon>Orchesellinae</taxon>
        <taxon>Orchesella</taxon>
    </lineage>
</organism>
<evidence type="ECO:0000256" key="8">
    <source>
        <dbReference type="ARBA" id="ARBA00023180"/>
    </source>
</evidence>
<evidence type="ECO:0000256" key="9">
    <source>
        <dbReference type="ARBA" id="ARBA00023277"/>
    </source>
</evidence>
<dbReference type="PANTHER" id="PTHR13460:SF0">
    <property type="entry name" value="MALECTIN"/>
    <property type="match status" value="1"/>
</dbReference>
<dbReference type="Pfam" id="PF11721">
    <property type="entry name" value="Malectin"/>
    <property type="match status" value="2"/>
</dbReference>
<dbReference type="PANTHER" id="PTHR13460">
    <property type="match status" value="1"/>
</dbReference>
<reference evidence="12 13" key="1">
    <citation type="journal article" date="2016" name="Genome Biol. Evol.">
        <title>Gene Family Evolution Reflects Adaptation to Soil Environmental Stressors in the Genome of the Collembolan Orchesella cincta.</title>
        <authorList>
            <person name="Faddeeva-Vakhrusheva A."/>
            <person name="Derks M.F."/>
            <person name="Anvar S.Y."/>
            <person name="Agamennone V."/>
            <person name="Suring W."/>
            <person name="Smit S."/>
            <person name="van Straalen N.M."/>
            <person name="Roelofs D."/>
        </authorList>
    </citation>
    <scope>NUCLEOTIDE SEQUENCE [LARGE SCALE GENOMIC DNA]</scope>
    <source>
        <tissue evidence="12">Mixed pool</tissue>
    </source>
</reference>
<evidence type="ECO:0000259" key="11">
    <source>
        <dbReference type="Pfam" id="PF11721"/>
    </source>
</evidence>
<feature type="chain" id="PRO_5008903606" evidence="10">
    <location>
        <begin position="21"/>
        <end position="674"/>
    </location>
</feature>
<keyword evidence="7" id="KW-0472">Membrane</keyword>